<protein>
    <submittedName>
        <fullName evidence="2">Uncharacterized protein</fullName>
    </submittedName>
</protein>
<comment type="caution">
    <text evidence="2">The sequence shown here is derived from an EMBL/GenBank/DDBJ whole genome shotgun (WGS) entry which is preliminary data.</text>
</comment>
<dbReference type="GO" id="GO:0110078">
    <property type="term" value="C:TTT Hsp90 cochaperone complex"/>
    <property type="evidence" value="ECO:0007669"/>
    <property type="project" value="InterPro"/>
</dbReference>
<name>A0A8H3EEX7_9LECA</name>
<evidence type="ECO:0000256" key="1">
    <source>
        <dbReference type="ARBA" id="ARBA00034736"/>
    </source>
</evidence>
<gene>
    <name evidence="2" type="ORF">ALECFALPRED_001636</name>
</gene>
<dbReference type="PANTHER" id="PTHR32226">
    <property type="entry name" value="TELO2-INTERACTING PROTEIN 2"/>
    <property type="match status" value="1"/>
</dbReference>
<reference evidence="2" key="1">
    <citation type="submission" date="2021-03" db="EMBL/GenBank/DDBJ databases">
        <authorList>
            <person name="Tagirdzhanova G."/>
        </authorList>
    </citation>
    <scope>NUCLEOTIDE SEQUENCE</scope>
</reference>
<evidence type="ECO:0000313" key="2">
    <source>
        <dbReference type="EMBL" id="CAF9905876.1"/>
    </source>
</evidence>
<accession>A0A8H3EEX7</accession>
<sequence length="525" mass="58198">MNFEDLEDSARKHIQSISNVHPTLALPRAFLAKEARSTSLASLVQKLQISALATSPPQSFEKIIVLDAYLSEECGREYNGPDQDAAIFLREWVAGAILPTVAFAERSPYSTEERARLSPDEFAKLYAMSLSGIRLLSQLQKLEPLSEDEPVVTILTCLTSFTDLNDPWTHSKARDHACSLSEDYAAYGNLSNILTGLLQERIKPLFAKTKNPAITSQGRKAVDPLPSAATFYSDLDGETKPWKYRDSYIVTVFQWVLKHLDESSVQANWPLIIPPLLALIDDSSIKYKVKGCNFLAIFLQKCSSLLLERTGLGGIFETAVLPCLLSLPSLTEEAESLQMLKAAYPVLISLALVRFPGKKHQVARIKALDKILRNGILKGYALAGEHVKLAELLVNEMTVLVNELGIESVKHLKHILPLLTGILDAPFATACPPLLQASVNALQTIIVADWPLITRHRGEILKGMTICWCRIGDEEAQSQEFKEVRESIEKAVQLLTCVVAGNDKVVEEYQTLIDSDNRLRDLLVV</sequence>
<dbReference type="SUPFAM" id="SSF48371">
    <property type="entry name" value="ARM repeat"/>
    <property type="match status" value="1"/>
</dbReference>
<dbReference type="PANTHER" id="PTHR32226:SF2">
    <property type="entry name" value="TELO2-INTERACTING PROTEIN 2"/>
    <property type="match status" value="1"/>
</dbReference>
<dbReference type="EMBL" id="CAJPDR010000014">
    <property type="protein sequence ID" value="CAF9905876.1"/>
    <property type="molecule type" value="Genomic_DNA"/>
</dbReference>
<comment type="similarity">
    <text evidence="1">Belongs to the TTI2 family.</text>
</comment>
<dbReference type="InterPro" id="IPR016024">
    <property type="entry name" value="ARM-type_fold"/>
</dbReference>
<dbReference type="Proteomes" id="UP000664203">
    <property type="component" value="Unassembled WGS sequence"/>
</dbReference>
<dbReference type="AlphaFoldDB" id="A0A8H3EEX7"/>
<dbReference type="InterPro" id="IPR018870">
    <property type="entry name" value="Tti2"/>
</dbReference>
<dbReference type="GO" id="GO:0005829">
    <property type="term" value="C:cytosol"/>
    <property type="evidence" value="ECO:0007669"/>
    <property type="project" value="TreeGrafter"/>
</dbReference>
<evidence type="ECO:0000313" key="3">
    <source>
        <dbReference type="Proteomes" id="UP000664203"/>
    </source>
</evidence>
<dbReference type="GO" id="GO:0005634">
    <property type="term" value="C:nucleus"/>
    <property type="evidence" value="ECO:0007669"/>
    <property type="project" value="TreeGrafter"/>
</dbReference>
<dbReference type="OrthoDB" id="6417021at2759"/>
<proteinExistence type="inferred from homology"/>
<keyword evidence="3" id="KW-1185">Reference proteome</keyword>
<dbReference type="Pfam" id="PF10521">
    <property type="entry name" value="Tti2"/>
    <property type="match status" value="1"/>
</dbReference>
<organism evidence="2 3">
    <name type="scientific">Alectoria fallacina</name>
    <dbReference type="NCBI Taxonomy" id="1903189"/>
    <lineage>
        <taxon>Eukaryota</taxon>
        <taxon>Fungi</taxon>
        <taxon>Dikarya</taxon>
        <taxon>Ascomycota</taxon>
        <taxon>Pezizomycotina</taxon>
        <taxon>Lecanoromycetes</taxon>
        <taxon>OSLEUM clade</taxon>
        <taxon>Lecanoromycetidae</taxon>
        <taxon>Lecanorales</taxon>
        <taxon>Lecanorineae</taxon>
        <taxon>Parmeliaceae</taxon>
        <taxon>Alectoria</taxon>
    </lineage>
</organism>